<organism evidence="1 2">
    <name type="scientific">Crepidotus variabilis</name>
    <dbReference type="NCBI Taxonomy" id="179855"/>
    <lineage>
        <taxon>Eukaryota</taxon>
        <taxon>Fungi</taxon>
        <taxon>Dikarya</taxon>
        <taxon>Basidiomycota</taxon>
        <taxon>Agaricomycotina</taxon>
        <taxon>Agaricomycetes</taxon>
        <taxon>Agaricomycetidae</taxon>
        <taxon>Agaricales</taxon>
        <taxon>Agaricineae</taxon>
        <taxon>Crepidotaceae</taxon>
        <taxon>Crepidotus</taxon>
    </lineage>
</organism>
<sequence>MIWRVDRSWSVVYWRWLRIGRLEVEARKIDFDYGCKILTNRQRVTLRLNRPSCLRFTVVVILGAAFLRVDFTPFHSAPKRIQTHPSLFTNAFPHVTLFRRSSDVLFTIAYNSYSLRCHAFISDAISTYGVAQNENIPSHHTAIPPCYSSRWFILFH</sequence>
<name>A0A9P6JRF2_9AGAR</name>
<reference evidence="1" key="1">
    <citation type="submission" date="2020-11" db="EMBL/GenBank/DDBJ databases">
        <authorList>
            <consortium name="DOE Joint Genome Institute"/>
            <person name="Ahrendt S."/>
            <person name="Riley R."/>
            <person name="Andreopoulos W."/>
            <person name="Labutti K."/>
            <person name="Pangilinan J."/>
            <person name="Ruiz-Duenas F.J."/>
            <person name="Barrasa J.M."/>
            <person name="Sanchez-Garcia M."/>
            <person name="Camarero S."/>
            <person name="Miyauchi S."/>
            <person name="Serrano A."/>
            <person name="Linde D."/>
            <person name="Babiker R."/>
            <person name="Drula E."/>
            <person name="Ayuso-Fernandez I."/>
            <person name="Pacheco R."/>
            <person name="Padilla G."/>
            <person name="Ferreira P."/>
            <person name="Barriuso J."/>
            <person name="Kellner H."/>
            <person name="Castanera R."/>
            <person name="Alfaro M."/>
            <person name="Ramirez L."/>
            <person name="Pisabarro A.G."/>
            <person name="Kuo A."/>
            <person name="Tritt A."/>
            <person name="Lipzen A."/>
            <person name="He G."/>
            <person name="Yan M."/>
            <person name="Ng V."/>
            <person name="Cullen D."/>
            <person name="Martin F."/>
            <person name="Rosso M.-N."/>
            <person name="Henrissat B."/>
            <person name="Hibbett D."/>
            <person name="Martinez A.T."/>
            <person name="Grigoriev I.V."/>
        </authorList>
    </citation>
    <scope>NUCLEOTIDE SEQUENCE</scope>
    <source>
        <strain evidence="1">CBS 506.95</strain>
    </source>
</reference>
<evidence type="ECO:0000313" key="2">
    <source>
        <dbReference type="Proteomes" id="UP000807306"/>
    </source>
</evidence>
<dbReference type="EMBL" id="MU157846">
    <property type="protein sequence ID" value="KAF9529505.1"/>
    <property type="molecule type" value="Genomic_DNA"/>
</dbReference>
<proteinExistence type="predicted"/>
<dbReference type="Proteomes" id="UP000807306">
    <property type="component" value="Unassembled WGS sequence"/>
</dbReference>
<keyword evidence="2" id="KW-1185">Reference proteome</keyword>
<dbReference type="AlphaFoldDB" id="A0A9P6JRF2"/>
<evidence type="ECO:0000313" key="1">
    <source>
        <dbReference type="EMBL" id="KAF9529505.1"/>
    </source>
</evidence>
<gene>
    <name evidence="1" type="ORF">CPB83DRAFT_268473</name>
</gene>
<comment type="caution">
    <text evidence="1">The sequence shown here is derived from an EMBL/GenBank/DDBJ whole genome shotgun (WGS) entry which is preliminary data.</text>
</comment>
<protein>
    <submittedName>
        <fullName evidence="1">Uncharacterized protein</fullName>
    </submittedName>
</protein>
<accession>A0A9P6JRF2</accession>